<evidence type="ECO:0000256" key="1">
    <source>
        <dbReference type="PIRSR" id="PIRSR613078-1"/>
    </source>
</evidence>
<dbReference type="InterPro" id="IPR029033">
    <property type="entry name" value="His_PPase_superfam"/>
</dbReference>
<sequence length="223" mass="25050">MCTLVTIAQAHPVPKGYTRVYLCRHGETNYNLQGRFQGRGIDSELNENGIAQAQALGNALKNIPLRAIFSSKLSRAKATAAKISQYHPNTSIGVIDGIEEMGYGDNEGKYLAQSKHLLKDVIDRWNEGNFDIAWPQGESARDVEKRGTTALLQLLKDHPTYEQIALVCHGRFNRVLLSSVLYQDLRKMEDIEQDNTCVNILDFDHATETFHALVLNNTDHRIT</sequence>
<dbReference type="InterPro" id="IPR001345">
    <property type="entry name" value="PG/BPGM_mutase_AS"/>
</dbReference>
<name>A0A1V9ZWQ2_9STRA</name>
<evidence type="ECO:0000313" key="4">
    <source>
        <dbReference type="Proteomes" id="UP000243217"/>
    </source>
</evidence>
<feature type="active site" description="Proton donor/acceptor" evidence="1">
    <location>
        <position position="100"/>
    </location>
</feature>
<dbReference type="STRING" id="74557.A0A1V9ZWQ2"/>
<feature type="binding site" evidence="2">
    <location>
        <begin position="100"/>
        <end position="103"/>
    </location>
    <ligand>
        <name>substrate</name>
    </ligand>
</feature>
<dbReference type="InterPro" id="IPR050275">
    <property type="entry name" value="PGM_Phosphatase"/>
</dbReference>
<dbReference type="OrthoDB" id="354304at2759"/>
<comment type="caution">
    <text evidence="3">The sequence shown here is derived from an EMBL/GenBank/DDBJ whole genome shotgun (WGS) entry which is preliminary data.</text>
</comment>
<feature type="binding site" evidence="2">
    <location>
        <position position="75"/>
    </location>
    <ligand>
        <name>substrate</name>
    </ligand>
</feature>
<gene>
    <name evidence="3" type="ORF">THRCLA_05183</name>
</gene>
<reference evidence="3 4" key="1">
    <citation type="journal article" date="2014" name="Genome Biol. Evol.">
        <title>The secreted proteins of Achlya hypogyna and Thraustotheca clavata identify the ancestral oomycete secretome and reveal gene acquisitions by horizontal gene transfer.</title>
        <authorList>
            <person name="Misner I."/>
            <person name="Blouin N."/>
            <person name="Leonard G."/>
            <person name="Richards T.A."/>
            <person name="Lane C.E."/>
        </authorList>
    </citation>
    <scope>NUCLEOTIDE SEQUENCE [LARGE SCALE GENOMIC DNA]</scope>
    <source>
        <strain evidence="3 4">ATCC 34112</strain>
    </source>
</reference>
<dbReference type="Gene3D" id="3.40.50.1240">
    <property type="entry name" value="Phosphoglycerate mutase-like"/>
    <property type="match status" value="1"/>
</dbReference>
<dbReference type="SMART" id="SM00855">
    <property type="entry name" value="PGAM"/>
    <property type="match status" value="1"/>
</dbReference>
<feature type="active site" description="Tele-phosphohistidine intermediate" evidence="1">
    <location>
        <position position="25"/>
    </location>
</feature>
<dbReference type="SUPFAM" id="SSF53254">
    <property type="entry name" value="Phosphoglycerate mutase-like"/>
    <property type="match status" value="1"/>
</dbReference>
<dbReference type="Pfam" id="PF00300">
    <property type="entry name" value="His_Phos_1"/>
    <property type="match status" value="1"/>
</dbReference>
<dbReference type="Proteomes" id="UP000243217">
    <property type="component" value="Unassembled WGS sequence"/>
</dbReference>
<feature type="binding site" evidence="2">
    <location>
        <begin position="24"/>
        <end position="31"/>
    </location>
    <ligand>
        <name>substrate</name>
    </ligand>
</feature>
<dbReference type="GO" id="GO:0016791">
    <property type="term" value="F:phosphatase activity"/>
    <property type="evidence" value="ECO:0007669"/>
    <property type="project" value="TreeGrafter"/>
</dbReference>
<keyword evidence="4" id="KW-1185">Reference proteome</keyword>
<dbReference type="InterPro" id="IPR013078">
    <property type="entry name" value="His_Pase_superF_clade-1"/>
</dbReference>
<dbReference type="CDD" id="cd07067">
    <property type="entry name" value="HP_PGM_like"/>
    <property type="match status" value="1"/>
</dbReference>
<organism evidence="3 4">
    <name type="scientific">Thraustotheca clavata</name>
    <dbReference type="NCBI Taxonomy" id="74557"/>
    <lineage>
        <taxon>Eukaryota</taxon>
        <taxon>Sar</taxon>
        <taxon>Stramenopiles</taxon>
        <taxon>Oomycota</taxon>
        <taxon>Saprolegniomycetes</taxon>
        <taxon>Saprolegniales</taxon>
        <taxon>Achlyaceae</taxon>
        <taxon>Thraustotheca</taxon>
    </lineage>
</organism>
<dbReference type="PROSITE" id="PS00175">
    <property type="entry name" value="PG_MUTASE"/>
    <property type="match status" value="1"/>
</dbReference>
<evidence type="ECO:0000256" key="2">
    <source>
        <dbReference type="PIRSR" id="PIRSR613078-2"/>
    </source>
</evidence>
<dbReference type="PANTHER" id="PTHR48100">
    <property type="entry name" value="BROAD-SPECIFICITY PHOSPHATASE YOR283W-RELATED"/>
    <property type="match status" value="1"/>
</dbReference>
<accession>A0A1V9ZWQ2</accession>
<protein>
    <recommendedName>
        <fullName evidence="5">Phosphoglycerate mutase</fullName>
    </recommendedName>
</protein>
<dbReference type="PANTHER" id="PTHR48100:SF10">
    <property type="entry name" value="2-CARBOXY-D-ARABINITOL-1-PHOSPHATASE-RELATED"/>
    <property type="match status" value="1"/>
</dbReference>
<dbReference type="EMBL" id="JNBS01001128">
    <property type="protein sequence ID" value="OQS02445.1"/>
    <property type="molecule type" value="Genomic_DNA"/>
</dbReference>
<evidence type="ECO:0008006" key="5">
    <source>
        <dbReference type="Google" id="ProtNLM"/>
    </source>
</evidence>
<evidence type="ECO:0000313" key="3">
    <source>
        <dbReference type="EMBL" id="OQS02445.1"/>
    </source>
</evidence>
<dbReference type="AlphaFoldDB" id="A0A1V9ZWQ2"/>
<proteinExistence type="predicted"/>